<dbReference type="OrthoDB" id="7208981at2"/>
<dbReference type="EMBL" id="QHHQ01000005">
    <property type="protein sequence ID" value="RAH99307.1"/>
    <property type="molecule type" value="Genomic_DNA"/>
</dbReference>
<dbReference type="SUPFAM" id="SSF89796">
    <property type="entry name" value="CoA-transferase family III (CaiB/BaiF)"/>
    <property type="match status" value="1"/>
</dbReference>
<dbReference type="InterPro" id="IPR044855">
    <property type="entry name" value="CoA-Trfase_III_dom3_sf"/>
</dbReference>
<dbReference type="AlphaFoldDB" id="A0A8B2NN47"/>
<reference evidence="2 3" key="1">
    <citation type="submission" date="2018-05" db="EMBL/GenBank/DDBJ databases">
        <title>Acuticoccus sediminis sp. nov., isolated from deep-sea sediment of Indian Ocean.</title>
        <authorList>
            <person name="Liu X."/>
            <person name="Lai Q."/>
            <person name="Du Y."/>
            <person name="Sun F."/>
            <person name="Zhang X."/>
            <person name="Wang S."/>
            <person name="Shao Z."/>
        </authorList>
    </citation>
    <scope>NUCLEOTIDE SEQUENCE [LARGE SCALE GENOMIC DNA]</scope>
    <source>
        <strain evidence="2 3">PTG4-2</strain>
    </source>
</reference>
<accession>A0A8B2NN47</accession>
<comment type="caution">
    <text evidence="2">The sequence shown here is derived from an EMBL/GenBank/DDBJ whole genome shotgun (WGS) entry which is preliminary data.</text>
</comment>
<dbReference type="PANTHER" id="PTHR48207:SF3">
    <property type="entry name" value="SUCCINATE--HYDROXYMETHYLGLUTARATE COA-TRANSFERASE"/>
    <property type="match status" value="1"/>
</dbReference>
<dbReference type="Gene3D" id="3.40.50.10540">
    <property type="entry name" value="Crotonobetainyl-coa:carnitine coa-transferase, domain 1"/>
    <property type="match status" value="1"/>
</dbReference>
<dbReference type="RefSeq" id="WP_111349437.1">
    <property type="nucleotide sequence ID" value="NZ_QHHQ01000005.1"/>
</dbReference>
<dbReference type="InterPro" id="IPR003673">
    <property type="entry name" value="CoA-Trfase_fam_III"/>
</dbReference>
<keyword evidence="3" id="KW-1185">Reference proteome</keyword>
<evidence type="ECO:0000313" key="2">
    <source>
        <dbReference type="EMBL" id="RAH99307.1"/>
    </source>
</evidence>
<dbReference type="InterPro" id="IPR023606">
    <property type="entry name" value="CoA-Trfase_III_dom_1_sf"/>
</dbReference>
<dbReference type="Proteomes" id="UP000249590">
    <property type="component" value="Unassembled WGS sequence"/>
</dbReference>
<name>A0A8B2NN47_9HYPH</name>
<evidence type="ECO:0000256" key="1">
    <source>
        <dbReference type="ARBA" id="ARBA00022679"/>
    </source>
</evidence>
<dbReference type="GO" id="GO:0008410">
    <property type="term" value="F:CoA-transferase activity"/>
    <property type="evidence" value="ECO:0007669"/>
    <property type="project" value="TreeGrafter"/>
</dbReference>
<dbReference type="PANTHER" id="PTHR48207">
    <property type="entry name" value="SUCCINATE--HYDROXYMETHYLGLUTARATE COA-TRANSFERASE"/>
    <property type="match status" value="1"/>
</dbReference>
<dbReference type="InterPro" id="IPR050483">
    <property type="entry name" value="CoA-transferase_III_domain"/>
</dbReference>
<sequence length="378" mass="41013">MRDLEGLTVVSVEQAVAAPYLSGRLAEAGARVIKVERPEGDFARGYDRFVKGQSAYFVWLNRGKESVCLDLRTDADKAVLEALIAKADVFIQNLAPDAIDRLGFAPSRLRADYPRLITVSISGYGDEGPMRLARAYDLLVQAETGLVTITGNPAGPARVGVSVCDISCGMTAHQAVLQALYARERTGEGRHIAVSLFHALSDWMNVPYLQFTFGGVTPRRDGLHHPTIAPYGAYAGRDGKEVLFSIQNEREWVRLCEEVLKRPDVSVDPRFNNNTVRVENRVELNAIIDGVFGRHDRDELAAMLTAASIANGRVNTMDDLAAHPQNRYIEVETPAGPVRMLAPGATVDGTVAPTGAVPALGAHTEAIRREVLGEDAPS</sequence>
<organism evidence="2 3">
    <name type="scientific">Acuticoccus sediminis</name>
    <dbReference type="NCBI Taxonomy" id="2184697"/>
    <lineage>
        <taxon>Bacteria</taxon>
        <taxon>Pseudomonadati</taxon>
        <taxon>Pseudomonadota</taxon>
        <taxon>Alphaproteobacteria</taxon>
        <taxon>Hyphomicrobiales</taxon>
        <taxon>Amorphaceae</taxon>
        <taxon>Acuticoccus</taxon>
    </lineage>
</organism>
<protein>
    <submittedName>
        <fullName evidence="2">Carnitine dehydratase</fullName>
    </submittedName>
</protein>
<evidence type="ECO:0000313" key="3">
    <source>
        <dbReference type="Proteomes" id="UP000249590"/>
    </source>
</evidence>
<proteinExistence type="predicted"/>
<gene>
    <name evidence="2" type="ORF">DLJ53_22480</name>
</gene>
<dbReference type="Pfam" id="PF02515">
    <property type="entry name" value="CoA_transf_3"/>
    <property type="match status" value="1"/>
</dbReference>
<dbReference type="Gene3D" id="3.30.1540.10">
    <property type="entry name" value="formyl-coa transferase, domain 3"/>
    <property type="match status" value="1"/>
</dbReference>
<keyword evidence="1" id="KW-0808">Transferase</keyword>